<dbReference type="AlphaFoldDB" id="A0A5J5C4U4"/>
<evidence type="ECO:0000313" key="1">
    <source>
        <dbReference type="EMBL" id="KAA8550169.1"/>
    </source>
</evidence>
<protein>
    <submittedName>
        <fullName evidence="1">Uncharacterized protein</fullName>
    </submittedName>
</protein>
<gene>
    <name evidence="1" type="ORF">F0562_001853</name>
</gene>
<organism evidence="1 2">
    <name type="scientific">Nyssa sinensis</name>
    <dbReference type="NCBI Taxonomy" id="561372"/>
    <lineage>
        <taxon>Eukaryota</taxon>
        <taxon>Viridiplantae</taxon>
        <taxon>Streptophyta</taxon>
        <taxon>Embryophyta</taxon>
        <taxon>Tracheophyta</taxon>
        <taxon>Spermatophyta</taxon>
        <taxon>Magnoliopsida</taxon>
        <taxon>eudicotyledons</taxon>
        <taxon>Gunneridae</taxon>
        <taxon>Pentapetalae</taxon>
        <taxon>asterids</taxon>
        <taxon>Cornales</taxon>
        <taxon>Nyssaceae</taxon>
        <taxon>Nyssa</taxon>
    </lineage>
</organism>
<keyword evidence="2" id="KW-1185">Reference proteome</keyword>
<accession>A0A5J5C4U4</accession>
<reference evidence="1 2" key="1">
    <citation type="submission" date="2019-09" db="EMBL/GenBank/DDBJ databases">
        <title>A chromosome-level genome assembly of the Chinese tupelo Nyssa sinensis.</title>
        <authorList>
            <person name="Yang X."/>
            <person name="Kang M."/>
            <person name="Yang Y."/>
            <person name="Xiong H."/>
            <person name="Wang M."/>
            <person name="Zhang Z."/>
            <person name="Wang Z."/>
            <person name="Wu H."/>
            <person name="Ma T."/>
            <person name="Liu J."/>
            <person name="Xi Z."/>
        </authorList>
    </citation>
    <scope>NUCLEOTIDE SEQUENCE [LARGE SCALE GENOMIC DNA]</scope>
    <source>
        <strain evidence="1">J267</strain>
        <tissue evidence="1">Leaf</tissue>
    </source>
</reference>
<dbReference type="Proteomes" id="UP000325577">
    <property type="component" value="Linkage Group LG0"/>
</dbReference>
<dbReference type="EMBL" id="CM018031">
    <property type="protein sequence ID" value="KAA8550169.1"/>
    <property type="molecule type" value="Genomic_DNA"/>
</dbReference>
<sequence>MLEVLHHYQQMLGMVPLGQKVETQSRISTGKSRVTSAMTRYAPGAIADETDRARVFELGLRPTIRTLVVSLNRHTMSEVYDRAQLVKADQWVSRPVEIHQQLKGTSTVSYFDRRNRKRTRYRAFTSQGFAPQQQ</sequence>
<dbReference type="OrthoDB" id="1433902at2759"/>
<proteinExistence type="predicted"/>
<name>A0A5J5C4U4_9ASTE</name>
<evidence type="ECO:0000313" key="2">
    <source>
        <dbReference type="Proteomes" id="UP000325577"/>
    </source>
</evidence>